<dbReference type="GO" id="GO:0004803">
    <property type="term" value="F:transposase activity"/>
    <property type="evidence" value="ECO:0007669"/>
    <property type="project" value="InterPro"/>
</dbReference>
<dbReference type="Pfam" id="PF01609">
    <property type="entry name" value="DDE_Tnp_1"/>
    <property type="match status" value="1"/>
</dbReference>
<dbReference type="Proteomes" id="UP000054874">
    <property type="component" value="Unassembled WGS sequence"/>
</dbReference>
<protein>
    <recommendedName>
        <fullName evidence="1">Transposase IS4-like domain-containing protein</fullName>
    </recommendedName>
</protein>
<keyword evidence="3" id="KW-1185">Reference proteome</keyword>
<name>A0A0V8QCC8_9FIRM</name>
<dbReference type="GO" id="GO:0006313">
    <property type="term" value="P:DNA transposition"/>
    <property type="evidence" value="ECO:0007669"/>
    <property type="project" value="InterPro"/>
</dbReference>
<dbReference type="InterPro" id="IPR012337">
    <property type="entry name" value="RNaseH-like_sf"/>
</dbReference>
<evidence type="ECO:0000259" key="1">
    <source>
        <dbReference type="Pfam" id="PF01609"/>
    </source>
</evidence>
<reference evidence="2 3" key="1">
    <citation type="submission" date="2015-11" db="EMBL/GenBank/DDBJ databases">
        <title>Butyribacter intestini gen. nov., sp. nov., a butyric acid-producing bacterium of the family Lachnospiraceae isolated from the human faeces.</title>
        <authorList>
            <person name="Zou Y."/>
            <person name="Xue W."/>
            <person name="Luo G."/>
            <person name="Lv M."/>
        </authorList>
    </citation>
    <scope>NUCLEOTIDE SEQUENCE [LARGE SCALE GENOMIC DNA]</scope>
    <source>
        <strain evidence="2 3">ACET-33324</strain>
    </source>
</reference>
<evidence type="ECO:0000313" key="2">
    <source>
        <dbReference type="EMBL" id="KSV58237.1"/>
    </source>
</evidence>
<organism evidence="2 3">
    <name type="scientific">Acetivibrio ethanolgignens</name>
    <dbReference type="NCBI Taxonomy" id="290052"/>
    <lineage>
        <taxon>Bacteria</taxon>
        <taxon>Bacillati</taxon>
        <taxon>Bacillota</taxon>
        <taxon>Clostridia</taxon>
        <taxon>Eubacteriales</taxon>
        <taxon>Oscillospiraceae</taxon>
        <taxon>Acetivibrio</taxon>
    </lineage>
</organism>
<dbReference type="AlphaFoldDB" id="A0A0V8QCC8"/>
<feature type="domain" description="Transposase IS4-like" evidence="1">
    <location>
        <begin position="10"/>
        <end position="237"/>
    </location>
</feature>
<comment type="caution">
    <text evidence="2">The sequence shown here is derived from an EMBL/GenBank/DDBJ whole genome shotgun (WGS) entry which is preliminary data.</text>
</comment>
<dbReference type="InterPro" id="IPR002559">
    <property type="entry name" value="Transposase_11"/>
</dbReference>
<sequence>MRFIDTLDLSRFIFVADRGMCATPNLLHLLDHNNGYIISKSIKKCKKPDKEWILDNEGYIQKGNDFKQKSRTVKYKVSDPANPKKKREIVEKQVVYWSRKFYEREKAANKSFLEFVEKVRESPENSRITAIQAKSIKKYLRKEVLNKETGELIDSKTICSMLDDGKINAETELIGYYMVITSEVNMTDDEIIDTYHKLSRIEDQFRVMKGAFDARPIFVRKEEHISSHLLICMISLMVLRIIQQRIVEYQKTHTKDCKQTNLWEMGLSANRIQSALNKWTIDRLPGD</sequence>
<accession>A0A0V8QCC8</accession>
<dbReference type="GO" id="GO:0003677">
    <property type="term" value="F:DNA binding"/>
    <property type="evidence" value="ECO:0007669"/>
    <property type="project" value="InterPro"/>
</dbReference>
<dbReference type="SUPFAM" id="SSF53098">
    <property type="entry name" value="Ribonuclease H-like"/>
    <property type="match status" value="1"/>
</dbReference>
<evidence type="ECO:0000313" key="3">
    <source>
        <dbReference type="Proteomes" id="UP000054874"/>
    </source>
</evidence>
<proteinExistence type="predicted"/>
<dbReference type="EMBL" id="LNAM01000179">
    <property type="protein sequence ID" value="KSV58237.1"/>
    <property type="molecule type" value="Genomic_DNA"/>
</dbReference>
<gene>
    <name evidence="2" type="ORF">ASU35_13515</name>
</gene>